<organism evidence="5 6">
    <name type="scientific">Huberarchaeum crystalense</name>
    <dbReference type="NCBI Taxonomy" id="2014257"/>
    <lineage>
        <taxon>Archaea</taxon>
        <taxon>Candidatus Huberarchaeota</taxon>
        <taxon>Candidatus Huberarchaeia</taxon>
        <taxon>Candidatus Huberarchaeales</taxon>
        <taxon>Candidatus Huberarchaeaceae</taxon>
        <taxon>Candidatus Huberarchaeum</taxon>
    </lineage>
</organism>
<accession>A0A2H9RCX4</accession>
<keyword evidence="4" id="KW-0802">TPR repeat</keyword>
<evidence type="ECO:0000256" key="3">
    <source>
        <dbReference type="ARBA" id="ARBA00022737"/>
    </source>
</evidence>
<dbReference type="GO" id="GO:0005938">
    <property type="term" value="C:cell cortex"/>
    <property type="evidence" value="ECO:0007669"/>
    <property type="project" value="TreeGrafter"/>
</dbReference>
<dbReference type="InterPro" id="IPR052386">
    <property type="entry name" value="GPSM"/>
</dbReference>
<evidence type="ECO:0000256" key="2">
    <source>
        <dbReference type="ARBA" id="ARBA00022490"/>
    </source>
</evidence>
<keyword evidence="3" id="KW-0677">Repeat</keyword>
<keyword evidence="2" id="KW-0963">Cytoplasm</keyword>
<comment type="caution">
    <text evidence="5">The sequence shown here is derived from an EMBL/GenBank/DDBJ whole genome shotgun (WGS) entry which is preliminary data.</text>
</comment>
<proteinExistence type="predicted"/>
<evidence type="ECO:0000313" key="5">
    <source>
        <dbReference type="EMBL" id="PJC01343.1"/>
    </source>
</evidence>
<dbReference type="AlphaFoldDB" id="A0A2H9RCX4"/>
<dbReference type="PANTHER" id="PTHR45954:SF1">
    <property type="entry name" value="LD33695P"/>
    <property type="match status" value="1"/>
</dbReference>
<comment type="subcellular location">
    <subcellularLocation>
        <location evidence="1">Cytoplasm</location>
    </subcellularLocation>
</comment>
<dbReference type="InterPro" id="IPR019734">
    <property type="entry name" value="TPR_rpt"/>
</dbReference>
<dbReference type="PANTHER" id="PTHR45954">
    <property type="entry name" value="LD33695P"/>
    <property type="match status" value="1"/>
</dbReference>
<evidence type="ECO:0000313" key="6">
    <source>
        <dbReference type="Proteomes" id="UP000231232"/>
    </source>
</evidence>
<gene>
    <name evidence="5" type="ORF">CO072_01590</name>
</gene>
<dbReference type="Gene3D" id="1.25.40.10">
    <property type="entry name" value="Tetratricopeptide repeat domain"/>
    <property type="match status" value="1"/>
</dbReference>
<feature type="repeat" description="TPR" evidence="4">
    <location>
        <begin position="60"/>
        <end position="93"/>
    </location>
</feature>
<evidence type="ECO:0000256" key="1">
    <source>
        <dbReference type="ARBA" id="ARBA00004496"/>
    </source>
</evidence>
<dbReference type="PROSITE" id="PS50005">
    <property type="entry name" value="TPR"/>
    <property type="match status" value="1"/>
</dbReference>
<evidence type="ECO:0000256" key="4">
    <source>
        <dbReference type="PROSITE-ProRule" id="PRU00339"/>
    </source>
</evidence>
<name>A0A2H9RCX4_HUBC1</name>
<dbReference type="Pfam" id="PF13424">
    <property type="entry name" value="TPR_12"/>
    <property type="match status" value="1"/>
</dbReference>
<dbReference type="EMBL" id="PFSX01000040">
    <property type="protein sequence ID" value="PJC01343.1"/>
    <property type="molecule type" value="Genomic_DNA"/>
</dbReference>
<reference evidence="6" key="1">
    <citation type="submission" date="2017-09" db="EMBL/GenBank/DDBJ databases">
        <title>Depth-based differentiation of microbial function through sediment-hosted aquifers and enrichment of novel symbionts in the deep terrestrial subsurface.</title>
        <authorList>
            <person name="Probst A.J."/>
            <person name="Ladd B."/>
            <person name="Jarett J.K."/>
            <person name="Geller-Mcgrath D.E."/>
            <person name="Sieber C.M.K."/>
            <person name="Emerson J.B."/>
            <person name="Anantharaman K."/>
            <person name="Thomas B.C."/>
            <person name="Malmstrom R."/>
            <person name="Stieglmeier M."/>
            <person name="Klingl A."/>
            <person name="Woyke T."/>
            <person name="Ryan C.M."/>
            <person name="Banfield J.F."/>
        </authorList>
    </citation>
    <scope>NUCLEOTIDE SEQUENCE [LARGE SCALE GENOMIC DNA]</scope>
</reference>
<dbReference type="SUPFAM" id="SSF48452">
    <property type="entry name" value="TPR-like"/>
    <property type="match status" value="1"/>
</dbReference>
<dbReference type="InterPro" id="IPR011990">
    <property type="entry name" value="TPR-like_helical_dom_sf"/>
</dbReference>
<dbReference type="SMART" id="SM00028">
    <property type="entry name" value="TPR"/>
    <property type="match status" value="2"/>
</dbReference>
<sequence>MQRKLSHKINTKNNKKEETMVEKTNKRTEAIKFYEKYLKIVFYENSLKLFKKIGYKAGESACYRNLGVIYYNLSDFRKAIEFLENSLKIKKEIGDKAGESACYTNLGIAYQSLGDSRKAIEFPEN</sequence>
<dbReference type="Proteomes" id="UP000231232">
    <property type="component" value="Unassembled WGS sequence"/>
</dbReference>
<protein>
    <submittedName>
        <fullName evidence="5">Uncharacterized protein</fullName>
    </submittedName>
</protein>
<dbReference type="GO" id="GO:0005092">
    <property type="term" value="F:GDP-dissociation inhibitor activity"/>
    <property type="evidence" value="ECO:0007669"/>
    <property type="project" value="TreeGrafter"/>
</dbReference>
<dbReference type="GO" id="GO:0001965">
    <property type="term" value="F:G-protein alpha-subunit binding"/>
    <property type="evidence" value="ECO:0007669"/>
    <property type="project" value="TreeGrafter"/>
</dbReference>